<keyword evidence="1" id="KW-0732">Signal</keyword>
<feature type="signal peptide" evidence="1">
    <location>
        <begin position="1"/>
        <end position="29"/>
    </location>
</feature>
<dbReference type="Gene3D" id="1.25.40.10">
    <property type="entry name" value="Tetratricopeptide repeat domain"/>
    <property type="match status" value="2"/>
</dbReference>
<dbReference type="InterPro" id="IPR011990">
    <property type="entry name" value="TPR-like_helical_dom_sf"/>
</dbReference>
<sequence>MNAPKQRLTPWIYLLIFTFACSLAQPVMAEVTQFEKVRKIARQGDPQAQYMLGLMLVEGKGVPQDSEGAYHWFRAAADQGHAPAQYNLGTMYLIGEGVLQDHQSAFRWFQDAALQGYGPAQYNLALMYIKRPEGMKEPAEAFKWFKTASEQNFVPAQINLGIMYIRGEGAAMSYTEGYRWLTVAASNGNRQAQKIRRSLIDQMTEREKQKGDQLAEAWMAKHNLLDKLPSRAPVVGKARAKTPRSVQRLLKQAKRSLIRARLMSPKEDNAYDRYKQVLQLDPGNAQAVQGLGQVADGYMNLADRDIRLRKWHKVRRFLQSARFIIDQGYGNAQRLQSLERTLRHATAS</sequence>
<dbReference type="SUPFAM" id="SSF81901">
    <property type="entry name" value="HCP-like"/>
    <property type="match status" value="1"/>
</dbReference>
<evidence type="ECO:0000256" key="1">
    <source>
        <dbReference type="SAM" id="SignalP"/>
    </source>
</evidence>
<dbReference type="Pfam" id="PF08238">
    <property type="entry name" value="Sel1"/>
    <property type="match status" value="4"/>
</dbReference>
<reference evidence="2" key="1">
    <citation type="submission" date="2015-04" db="EMBL/GenBank/DDBJ databases">
        <authorList>
            <person name="Syromyatnikov M.Y."/>
            <person name="Popov V.N."/>
        </authorList>
    </citation>
    <scope>NUCLEOTIDE SEQUENCE</scope>
    <source>
        <strain evidence="2">MO-1</strain>
    </source>
</reference>
<protein>
    <recommendedName>
        <fullName evidence="3">Beta-lactamase</fullName>
    </recommendedName>
</protein>
<dbReference type="AlphaFoldDB" id="A0A1S7LNK5"/>
<dbReference type="PROSITE" id="PS51257">
    <property type="entry name" value="PROKAR_LIPOPROTEIN"/>
    <property type="match status" value="1"/>
</dbReference>
<evidence type="ECO:0008006" key="3">
    <source>
        <dbReference type="Google" id="ProtNLM"/>
    </source>
</evidence>
<organism evidence="2">
    <name type="scientific">Magnetococcus massalia (strain MO-1)</name>
    <dbReference type="NCBI Taxonomy" id="451514"/>
    <lineage>
        <taxon>Bacteria</taxon>
        <taxon>Pseudomonadati</taxon>
        <taxon>Pseudomonadota</taxon>
        <taxon>Magnetococcia</taxon>
        <taxon>Magnetococcales</taxon>
        <taxon>Magnetococcaceae</taxon>
        <taxon>Magnetococcus</taxon>
    </lineage>
</organism>
<feature type="chain" id="PRO_5012277970" description="Beta-lactamase" evidence="1">
    <location>
        <begin position="30"/>
        <end position="348"/>
    </location>
</feature>
<dbReference type="PANTHER" id="PTHR11102">
    <property type="entry name" value="SEL-1-LIKE PROTEIN"/>
    <property type="match status" value="1"/>
</dbReference>
<evidence type="ECO:0000313" key="2">
    <source>
        <dbReference type="EMBL" id="CRH07431.1"/>
    </source>
</evidence>
<dbReference type="InterPro" id="IPR006597">
    <property type="entry name" value="Sel1-like"/>
</dbReference>
<dbReference type="InterPro" id="IPR050767">
    <property type="entry name" value="Sel1_AlgK"/>
</dbReference>
<proteinExistence type="predicted"/>
<dbReference type="EMBL" id="LO017727">
    <property type="protein sequence ID" value="CRH07431.1"/>
    <property type="molecule type" value="Genomic_DNA"/>
</dbReference>
<gene>
    <name evidence="2" type="ORF">MAGMO_3294</name>
</gene>
<name>A0A1S7LNK5_MAGMO</name>
<accession>A0A1S7LNK5</accession>
<dbReference type="PANTHER" id="PTHR11102:SF160">
    <property type="entry name" value="ERAD-ASSOCIATED E3 UBIQUITIN-PROTEIN LIGASE COMPONENT HRD3"/>
    <property type="match status" value="1"/>
</dbReference>
<dbReference type="SMART" id="SM00671">
    <property type="entry name" value="SEL1"/>
    <property type="match status" value="4"/>
</dbReference>